<evidence type="ECO:0000256" key="3">
    <source>
        <dbReference type="ARBA" id="ARBA00022741"/>
    </source>
</evidence>
<evidence type="ECO:0000256" key="2">
    <source>
        <dbReference type="ARBA" id="ARBA00022679"/>
    </source>
</evidence>
<dbReference type="EMBL" id="CP028904">
    <property type="protein sequence ID" value="AWB07928.1"/>
    <property type="molecule type" value="Genomic_DNA"/>
</dbReference>
<dbReference type="GO" id="GO:0046917">
    <property type="term" value="F:triphosphoribosyl-dephospho-CoA synthase activity"/>
    <property type="evidence" value="ECO:0007669"/>
    <property type="project" value="UniProtKB-UniRule"/>
</dbReference>
<protein>
    <recommendedName>
        <fullName evidence="5">Probable 2-(5''-triphosphoribosyl)-3'-dephosphocoenzyme-A synthase</fullName>
        <shortName evidence="5">2-(5''-triphosphoribosyl)-3'-dephospho-CoA synthase</shortName>
        <ecNumber evidence="5">2.4.2.52</ecNumber>
    </recommendedName>
</protein>
<gene>
    <name evidence="5 6" type="primary">mdcB</name>
    <name evidence="6" type="ORF">A6A40_23050</name>
</gene>
<dbReference type="Proteomes" id="UP000077405">
    <property type="component" value="Plasmid pYZ3"/>
</dbReference>
<keyword evidence="4 5" id="KW-0067">ATP-binding</keyword>
<evidence type="ECO:0000313" key="7">
    <source>
        <dbReference type="Proteomes" id="UP000077405"/>
    </source>
</evidence>
<evidence type="ECO:0000256" key="1">
    <source>
        <dbReference type="ARBA" id="ARBA00001210"/>
    </source>
</evidence>
<proteinExistence type="inferred from homology"/>
<evidence type="ECO:0000256" key="4">
    <source>
        <dbReference type="ARBA" id="ARBA00022840"/>
    </source>
</evidence>
<organism evidence="6 7">
    <name type="scientific">Azospirillum humicireducens</name>
    <dbReference type="NCBI Taxonomy" id="1226968"/>
    <lineage>
        <taxon>Bacteria</taxon>
        <taxon>Pseudomonadati</taxon>
        <taxon>Pseudomonadota</taxon>
        <taxon>Alphaproteobacteria</taxon>
        <taxon>Rhodospirillales</taxon>
        <taxon>Azospirillaceae</taxon>
        <taxon>Azospirillum</taxon>
    </lineage>
</organism>
<sequence length="327" mass="34053">MYLSPLAGLTGSTIAPHRHEKVPPAVWTIGSACLTGILLEVSAHPKPGLVTPRSMGSHSDMDLQTFMLTSAAIAPCFHRCAAIGLAHVGEPSAILTPVRAVGRDYDRRLFAASNGVNTQRGALFALGLTAAAAGLSHDGHRPVSPDRLFAAVAAITRGIVERELATSYRDPLTAGEILYARHGVTGIRGEVEAGFPTVSGHGLPALRAALAQGAGLNRALLHALVAIVAEAEDTTVLWRGGPEGLAFVRERAARVRDLGGALSERGIAEIDRFADDCVSRRLSPGGAADLLAVTVAVHLLEAETFPVSATSRFEPPPPNAPVPGENP</sequence>
<dbReference type="Pfam" id="PF01874">
    <property type="entry name" value="CitG"/>
    <property type="match status" value="1"/>
</dbReference>
<evidence type="ECO:0000313" key="6">
    <source>
        <dbReference type="EMBL" id="AWB07928.1"/>
    </source>
</evidence>
<dbReference type="RefSeq" id="WP_108548204.1">
    <property type="nucleotide sequence ID" value="NZ_CP028904.1"/>
</dbReference>
<dbReference type="EC" id="2.4.2.52" evidence="5"/>
<keyword evidence="2 5" id="KW-0808">Transferase</keyword>
<dbReference type="HAMAP" id="MF_01883">
    <property type="entry name" value="MdcB"/>
    <property type="match status" value="1"/>
</dbReference>
<evidence type="ECO:0000256" key="5">
    <source>
        <dbReference type="HAMAP-Rule" id="MF_01883"/>
    </source>
</evidence>
<accession>A0A2R4VU08</accession>
<dbReference type="GO" id="GO:0005524">
    <property type="term" value="F:ATP binding"/>
    <property type="evidence" value="ECO:0007669"/>
    <property type="project" value="UniProtKB-KW"/>
</dbReference>
<dbReference type="GO" id="GO:0051191">
    <property type="term" value="P:prosthetic group biosynthetic process"/>
    <property type="evidence" value="ECO:0007669"/>
    <property type="project" value="TreeGrafter"/>
</dbReference>
<geneLocation type="plasmid" evidence="6 7">
    <name>pYZ3</name>
</geneLocation>
<comment type="similarity">
    <text evidence="5">Belongs to the CitG/MdcB family.</text>
</comment>
<keyword evidence="7" id="KW-1185">Reference proteome</keyword>
<dbReference type="NCBIfam" id="TIGR03132">
    <property type="entry name" value="malonate_mdcB"/>
    <property type="match status" value="1"/>
</dbReference>
<dbReference type="InterPro" id="IPR002736">
    <property type="entry name" value="CitG"/>
</dbReference>
<dbReference type="PANTHER" id="PTHR30201:SF2">
    <property type="entry name" value="2-(5''-TRIPHOSPHORIBOSYL)-3'-DEPHOSPHOCOENZYME-A SYNTHASE"/>
    <property type="match status" value="1"/>
</dbReference>
<dbReference type="OrthoDB" id="114886at2"/>
<keyword evidence="6" id="KW-0614">Plasmid</keyword>
<keyword evidence="3 5" id="KW-0547">Nucleotide-binding</keyword>
<name>A0A2R4VU08_9PROT</name>
<dbReference type="InterPro" id="IPR017555">
    <property type="entry name" value="TriPribosyl-deP-CoA_syn"/>
</dbReference>
<dbReference type="AlphaFoldDB" id="A0A2R4VU08"/>
<comment type="catalytic activity">
    <reaction evidence="1 5">
        <text>3'-dephospho-CoA + ATP = 2'-(5''-triphospho-alpha-D-ribosyl)-3'-dephospho-CoA + adenine</text>
        <dbReference type="Rhea" id="RHEA:15117"/>
        <dbReference type="ChEBI" id="CHEBI:16708"/>
        <dbReference type="ChEBI" id="CHEBI:30616"/>
        <dbReference type="ChEBI" id="CHEBI:57328"/>
        <dbReference type="ChEBI" id="CHEBI:61378"/>
        <dbReference type="EC" id="2.4.2.52"/>
    </reaction>
</comment>
<comment type="function">
    <text evidence="5">Involved in the formation of 2-(5''-phosphoribosyl)-3'-dephosphocoenzyme-A, the prosthetic group of the acyl-carrier protein of the malonate decarboxylase.</text>
</comment>
<dbReference type="Gene3D" id="1.10.4200.10">
    <property type="entry name" value="Triphosphoribosyl-dephospho-CoA protein"/>
    <property type="match status" value="1"/>
</dbReference>
<reference evidence="6 7" key="1">
    <citation type="submission" date="2018-04" db="EMBL/GenBank/DDBJ databases">
        <title>Complete genome sequence of the nitrogen-fixing bacterium Azospirillum humicireducens type strain SgZ-5.</title>
        <authorList>
            <person name="Yu Z."/>
        </authorList>
    </citation>
    <scope>NUCLEOTIDE SEQUENCE [LARGE SCALE GENOMIC DNA]</scope>
    <source>
        <strain evidence="6 7">SgZ-5</strain>
        <plasmid evidence="6 7">pYZ3</plasmid>
    </source>
</reference>
<dbReference type="KEGG" id="ahu:A6A40_23050"/>
<dbReference type="PANTHER" id="PTHR30201">
    <property type="entry name" value="TRIPHOSPHORIBOSYL-DEPHOSPHO-COA SYNTHASE"/>
    <property type="match status" value="1"/>
</dbReference>